<organism evidence="2 3">
    <name type="scientific">Photorhabdus heterorhabditis</name>
    <dbReference type="NCBI Taxonomy" id="880156"/>
    <lineage>
        <taxon>Bacteria</taxon>
        <taxon>Pseudomonadati</taxon>
        <taxon>Pseudomonadota</taxon>
        <taxon>Gammaproteobacteria</taxon>
        <taxon>Enterobacterales</taxon>
        <taxon>Morganellaceae</taxon>
        <taxon>Photorhabdus</taxon>
    </lineage>
</organism>
<sequence>MTWLSRRWSVTDLCRLLNVSRSAYYVGSRKVIDDSRLKIKVRLRELYSASRGTAGSRTLMHQLREAGIPVGRWKVRRLMKECSLTSRQPGGHRYRICPEESVASPNRVRREFLSHGNRIPLWCGDIGYTFLRPAMVFKLMKRGSRDGQYDRE</sequence>
<reference evidence="2 3" key="1">
    <citation type="submission" date="2019-09" db="EMBL/GenBank/DDBJ databases">
        <title>Whole genome sequence of Photorhabdus heterorhabditis strain ETL (Enterobacteriales: Enterobacteriaceae) a bacterial symbiont of Heterorhabditis zealandica strain ETL (Rhabditida: Heterorhabditidae).</title>
        <authorList>
            <person name="Lulamba T.E."/>
            <person name="Serepa-Dlamini M.H."/>
        </authorList>
    </citation>
    <scope>NUCLEOTIDE SEQUENCE [LARGE SCALE GENOMIC DNA]</scope>
    <source>
        <strain evidence="2 3">ETL</strain>
    </source>
</reference>
<dbReference type="Pfam" id="PF13276">
    <property type="entry name" value="HTH_21"/>
    <property type="match status" value="1"/>
</dbReference>
<protein>
    <submittedName>
        <fullName evidence="2">IS3 family transposase</fullName>
    </submittedName>
</protein>
<gene>
    <name evidence="2" type="ORF">F0L16_01610</name>
</gene>
<name>A0A5B0XAN0_9GAMM</name>
<dbReference type="PANTHER" id="PTHR46889:SF4">
    <property type="entry name" value="TRANSPOSASE INSO FOR INSERTION SEQUENCE ELEMENT IS911B-RELATED"/>
    <property type="match status" value="1"/>
</dbReference>
<dbReference type="InterPro" id="IPR025948">
    <property type="entry name" value="HTH-like_dom"/>
</dbReference>
<evidence type="ECO:0000313" key="3">
    <source>
        <dbReference type="Proteomes" id="UP000322184"/>
    </source>
</evidence>
<dbReference type="Proteomes" id="UP000322184">
    <property type="component" value="Unassembled WGS sequence"/>
</dbReference>
<evidence type="ECO:0000259" key="1">
    <source>
        <dbReference type="Pfam" id="PF13276"/>
    </source>
</evidence>
<dbReference type="PANTHER" id="PTHR46889">
    <property type="entry name" value="TRANSPOSASE INSF FOR INSERTION SEQUENCE IS3B-RELATED"/>
    <property type="match status" value="1"/>
</dbReference>
<dbReference type="InterPro" id="IPR050900">
    <property type="entry name" value="Transposase_IS3/IS150/IS904"/>
</dbReference>
<comment type="caution">
    <text evidence="2">The sequence shown here is derived from an EMBL/GenBank/DDBJ whole genome shotgun (WGS) entry which is preliminary data.</text>
</comment>
<feature type="domain" description="HTH-like" evidence="1">
    <location>
        <begin position="38"/>
        <end position="89"/>
    </location>
</feature>
<dbReference type="EMBL" id="VTUW01000002">
    <property type="protein sequence ID" value="KAA1195421.1"/>
    <property type="molecule type" value="Genomic_DNA"/>
</dbReference>
<evidence type="ECO:0000313" key="2">
    <source>
        <dbReference type="EMBL" id="KAA1195421.1"/>
    </source>
</evidence>
<dbReference type="AlphaFoldDB" id="A0A5B0XAN0"/>
<accession>A0A5B0XAN0</accession>
<proteinExistence type="predicted"/>